<dbReference type="Proteomes" id="UP000183071">
    <property type="component" value="Unassembled WGS sequence"/>
</dbReference>
<feature type="domain" description="DUF2520" evidence="1">
    <location>
        <begin position="104"/>
        <end position="227"/>
    </location>
</feature>
<gene>
    <name evidence="2" type="ORF">I602_2121</name>
    <name evidence="3" type="ORF">SAMN05444353_1893</name>
</gene>
<dbReference type="InterPro" id="IPR008927">
    <property type="entry name" value="6-PGluconate_DH-like_C_sf"/>
</dbReference>
<dbReference type="STRING" id="1300348.I602_2121"/>
<dbReference type="Gene3D" id="1.10.1040.20">
    <property type="entry name" value="ProC-like, C-terminal domain"/>
    <property type="match status" value="1"/>
</dbReference>
<evidence type="ECO:0000313" key="3">
    <source>
        <dbReference type="EMBL" id="SEE47981.1"/>
    </source>
</evidence>
<accession>A0A0M9CH64</accession>
<evidence type="ECO:0000313" key="5">
    <source>
        <dbReference type="Proteomes" id="UP000183071"/>
    </source>
</evidence>
<dbReference type="InterPro" id="IPR036291">
    <property type="entry name" value="NAD(P)-bd_dom_sf"/>
</dbReference>
<comment type="caution">
    <text evidence="2">The sequence shown here is derived from an EMBL/GenBank/DDBJ whole genome shotgun (WGS) entry which is preliminary data.</text>
</comment>
<dbReference type="SUPFAM" id="SSF48179">
    <property type="entry name" value="6-phosphogluconate dehydrogenase C-terminal domain-like"/>
    <property type="match status" value="1"/>
</dbReference>
<evidence type="ECO:0000313" key="2">
    <source>
        <dbReference type="EMBL" id="KOY52561.1"/>
    </source>
</evidence>
<protein>
    <recommendedName>
        <fullName evidence="1">DUF2520 domain-containing protein</fullName>
    </recommendedName>
</protein>
<proteinExistence type="predicted"/>
<dbReference type="EMBL" id="LGBR01000001">
    <property type="protein sequence ID" value="KOY52561.1"/>
    <property type="molecule type" value="Genomic_DNA"/>
</dbReference>
<dbReference type="EMBL" id="FNUE01000002">
    <property type="protein sequence ID" value="SEE47981.1"/>
    <property type="molecule type" value="Genomic_DNA"/>
</dbReference>
<keyword evidence="5" id="KW-1185">Reference proteome</keyword>
<sequence>MISVLIVGDGNVANHLYNAFTKIGDLKVTKINSRRLENIPTADITILAVSDDAIAEVSKNIQNNFVVHTSGACNMNELKNKKQKGVFYMLQTISKNKSINFSVVPFCLEADNDNDYLLLEKLANLLGNRIYKIDSNQRKKLHVAAVFVNNFTNYMYTIGNEICDKNNIPFEILYPLIEETSNKIKSLSPNEAQTGPAVRHDEQTIKNHLNLLDKNQQEIYKLLTKSIQNGA</sequence>
<dbReference type="PATRIC" id="fig|1300348.6.peg.2122"/>
<dbReference type="PANTHER" id="PTHR40459">
    <property type="entry name" value="CONSERVED HYPOTHETICAL ALANINE AND LEUCINE RICH PROTEIN"/>
    <property type="match status" value="1"/>
</dbReference>
<evidence type="ECO:0000313" key="4">
    <source>
        <dbReference type="Proteomes" id="UP000037716"/>
    </source>
</evidence>
<dbReference type="AlphaFoldDB" id="A0A0M9CH64"/>
<dbReference type="Proteomes" id="UP000037716">
    <property type="component" value="Unassembled WGS sequence"/>
</dbReference>
<organism evidence="2 4">
    <name type="scientific">Polaribacter dokdonensis DSW-5</name>
    <dbReference type="NCBI Taxonomy" id="1300348"/>
    <lineage>
        <taxon>Bacteria</taxon>
        <taxon>Pseudomonadati</taxon>
        <taxon>Bacteroidota</taxon>
        <taxon>Flavobacteriia</taxon>
        <taxon>Flavobacteriales</taxon>
        <taxon>Flavobacteriaceae</taxon>
    </lineage>
</organism>
<name>A0A0M9CH64_9FLAO</name>
<dbReference type="InterPro" id="IPR037108">
    <property type="entry name" value="TM1727-like_C_sf"/>
</dbReference>
<dbReference type="RefSeq" id="WP_053974655.1">
    <property type="nucleotide sequence ID" value="NZ_FNUE01000002.1"/>
</dbReference>
<dbReference type="PANTHER" id="PTHR40459:SF1">
    <property type="entry name" value="CONSERVED HYPOTHETICAL ALANINE AND LEUCINE RICH PROTEIN"/>
    <property type="match status" value="1"/>
</dbReference>
<dbReference type="SUPFAM" id="SSF51735">
    <property type="entry name" value="NAD(P)-binding Rossmann-fold domains"/>
    <property type="match status" value="1"/>
</dbReference>
<reference evidence="2 4" key="1">
    <citation type="submission" date="2015-07" db="EMBL/GenBank/DDBJ databases">
        <title>Genome of Polaribacter dokdonenesis DSW-5, isolated from seawater off Dokdo in Korea.</title>
        <authorList>
            <person name="Yoon K."/>
            <person name="Song J.Y."/>
            <person name="Kim J.F."/>
        </authorList>
    </citation>
    <scope>NUCLEOTIDE SEQUENCE [LARGE SCALE GENOMIC DNA]</scope>
    <source>
        <strain evidence="2 4">DSW-5</strain>
    </source>
</reference>
<reference evidence="3 5" key="2">
    <citation type="submission" date="2016-10" db="EMBL/GenBank/DDBJ databases">
        <authorList>
            <person name="Varghese N."/>
            <person name="Submissions S."/>
        </authorList>
    </citation>
    <scope>NUCLEOTIDE SEQUENCE [LARGE SCALE GENOMIC DNA]</scope>
    <source>
        <strain evidence="3 5">DSW-5</strain>
    </source>
</reference>
<dbReference type="Gene3D" id="3.40.50.720">
    <property type="entry name" value="NAD(P)-binding Rossmann-like Domain"/>
    <property type="match status" value="1"/>
</dbReference>
<evidence type="ECO:0000259" key="1">
    <source>
        <dbReference type="Pfam" id="PF10728"/>
    </source>
</evidence>
<dbReference type="Pfam" id="PF10728">
    <property type="entry name" value="DUF2520"/>
    <property type="match status" value="1"/>
</dbReference>
<dbReference type="InterPro" id="IPR018931">
    <property type="entry name" value="DUF2520"/>
</dbReference>
<dbReference type="OrthoDB" id="9810755at2"/>